<protein>
    <submittedName>
        <fullName evidence="1">Uncharacterized protein</fullName>
    </submittedName>
</protein>
<sequence>MNHPINQWVPFEEGEYLVVNAFLAVNNKAALVIERAMIEVYTGPKGLRQIKGTGMIRPALMVELLEDSDDLDLVLDLGGKYKYYLKKPELQAGKVFAEDVSASIHFYPSQPWEKISEPEFDRMAK</sequence>
<gene>
    <name evidence="1" type="ORF">dnl_04820</name>
</gene>
<evidence type="ECO:0000313" key="1">
    <source>
        <dbReference type="EMBL" id="QTA78262.1"/>
    </source>
</evidence>
<dbReference type="RefSeq" id="WP_207690147.1">
    <property type="nucleotide sequence ID" value="NZ_CP061799.1"/>
</dbReference>
<name>A0A975B3S7_9BACT</name>
<reference evidence="1" key="1">
    <citation type="journal article" date="2021" name="Microb. Physiol.">
        <title>Proteogenomic Insights into the Physiology of Marine, Sulfate-Reducing, Filamentous Desulfonema limicola and Desulfonema magnum.</title>
        <authorList>
            <person name="Schnaars V."/>
            <person name="Wohlbrand L."/>
            <person name="Scheve S."/>
            <person name="Hinrichs C."/>
            <person name="Reinhardt R."/>
            <person name="Rabus R."/>
        </authorList>
    </citation>
    <scope>NUCLEOTIDE SEQUENCE</scope>
    <source>
        <strain evidence="1">5ac10</strain>
    </source>
</reference>
<keyword evidence="2" id="KW-1185">Reference proteome</keyword>
<evidence type="ECO:0000313" key="2">
    <source>
        <dbReference type="Proteomes" id="UP000663720"/>
    </source>
</evidence>
<dbReference type="EMBL" id="CP061799">
    <property type="protein sequence ID" value="QTA78262.1"/>
    <property type="molecule type" value="Genomic_DNA"/>
</dbReference>
<organism evidence="1 2">
    <name type="scientific">Desulfonema limicola</name>
    <dbReference type="NCBI Taxonomy" id="45656"/>
    <lineage>
        <taxon>Bacteria</taxon>
        <taxon>Pseudomonadati</taxon>
        <taxon>Thermodesulfobacteriota</taxon>
        <taxon>Desulfobacteria</taxon>
        <taxon>Desulfobacterales</taxon>
        <taxon>Desulfococcaceae</taxon>
        <taxon>Desulfonema</taxon>
    </lineage>
</organism>
<dbReference type="KEGG" id="dli:dnl_04820"/>
<accession>A0A975B3S7</accession>
<proteinExistence type="predicted"/>
<dbReference type="Proteomes" id="UP000663720">
    <property type="component" value="Chromosome"/>
</dbReference>
<dbReference type="AlphaFoldDB" id="A0A975B3S7"/>